<keyword evidence="4" id="KW-1185">Reference proteome</keyword>
<organism evidence="3 4">
    <name type="scientific">Paxillus involutus ATCC 200175</name>
    <dbReference type="NCBI Taxonomy" id="664439"/>
    <lineage>
        <taxon>Eukaryota</taxon>
        <taxon>Fungi</taxon>
        <taxon>Dikarya</taxon>
        <taxon>Basidiomycota</taxon>
        <taxon>Agaricomycotina</taxon>
        <taxon>Agaricomycetes</taxon>
        <taxon>Agaricomycetidae</taxon>
        <taxon>Boletales</taxon>
        <taxon>Paxilineae</taxon>
        <taxon>Paxillaceae</taxon>
        <taxon>Paxillus</taxon>
    </lineage>
</organism>
<reference evidence="4" key="2">
    <citation type="submission" date="2015-01" db="EMBL/GenBank/DDBJ databases">
        <title>Evolutionary Origins and Diversification of the Mycorrhizal Mutualists.</title>
        <authorList>
            <consortium name="DOE Joint Genome Institute"/>
            <consortium name="Mycorrhizal Genomics Consortium"/>
            <person name="Kohler A."/>
            <person name="Kuo A."/>
            <person name="Nagy L.G."/>
            <person name="Floudas D."/>
            <person name="Copeland A."/>
            <person name="Barry K.W."/>
            <person name="Cichocki N."/>
            <person name="Veneault-Fourrey C."/>
            <person name="LaButti K."/>
            <person name="Lindquist E.A."/>
            <person name="Lipzen A."/>
            <person name="Lundell T."/>
            <person name="Morin E."/>
            <person name="Murat C."/>
            <person name="Riley R."/>
            <person name="Ohm R."/>
            <person name="Sun H."/>
            <person name="Tunlid A."/>
            <person name="Henrissat B."/>
            <person name="Grigoriev I.V."/>
            <person name="Hibbett D.S."/>
            <person name="Martin F."/>
        </authorList>
    </citation>
    <scope>NUCLEOTIDE SEQUENCE [LARGE SCALE GENOMIC DNA]</scope>
    <source>
        <strain evidence="4">ATCC 200175</strain>
    </source>
</reference>
<evidence type="ECO:0000259" key="2">
    <source>
        <dbReference type="Pfam" id="PF24883"/>
    </source>
</evidence>
<keyword evidence="1" id="KW-0677">Repeat</keyword>
<name>A0A0C9TEZ9_PAXIN</name>
<sequence>QPTLAQLKTTLGEVVKDFDEVYILIDALDECDSQAELLEWMQSLQSSTKGLHLLVTSRPERIIEDRMSNSSHARISLNSELLDDDIKTYVDEHVQ</sequence>
<evidence type="ECO:0000313" key="4">
    <source>
        <dbReference type="Proteomes" id="UP000053647"/>
    </source>
</evidence>
<dbReference type="AlphaFoldDB" id="A0A0C9TEZ9"/>
<reference evidence="3 4" key="1">
    <citation type="submission" date="2014-06" db="EMBL/GenBank/DDBJ databases">
        <authorList>
            <consortium name="DOE Joint Genome Institute"/>
            <person name="Kuo A."/>
            <person name="Kohler A."/>
            <person name="Nagy L.G."/>
            <person name="Floudas D."/>
            <person name="Copeland A."/>
            <person name="Barry K.W."/>
            <person name="Cichocki N."/>
            <person name="Veneault-Fourrey C."/>
            <person name="LaButti K."/>
            <person name="Lindquist E.A."/>
            <person name="Lipzen A."/>
            <person name="Lundell T."/>
            <person name="Morin E."/>
            <person name="Murat C."/>
            <person name="Sun H."/>
            <person name="Tunlid A."/>
            <person name="Henrissat B."/>
            <person name="Grigoriev I.V."/>
            <person name="Hibbett D.S."/>
            <person name="Martin F."/>
            <person name="Nordberg H.P."/>
            <person name="Cantor M.N."/>
            <person name="Hua S.X."/>
        </authorList>
    </citation>
    <scope>NUCLEOTIDE SEQUENCE [LARGE SCALE GENOMIC DNA]</scope>
    <source>
        <strain evidence="3 4">ATCC 200175</strain>
    </source>
</reference>
<feature type="non-terminal residue" evidence="3">
    <location>
        <position position="1"/>
    </location>
</feature>
<dbReference type="InterPro" id="IPR056884">
    <property type="entry name" value="NPHP3-like_N"/>
</dbReference>
<feature type="domain" description="Nephrocystin 3-like N-terminal" evidence="2">
    <location>
        <begin position="4"/>
        <end position="58"/>
    </location>
</feature>
<proteinExistence type="predicted"/>
<protein>
    <recommendedName>
        <fullName evidence="2">Nephrocystin 3-like N-terminal domain-containing protein</fullName>
    </recommendedName>
</protein>
<dbReference type="PANTHER" id="PTHR10039">
    <property type="entry name" value="AMELOGENIN"/>
    <property type="match status" value="1"/>
</dbReference>
<accession>A0A0C9TEZ9</accession>
<dbReference type="Pfam" id="PF24883">
    <property type="entry name" value="NPHP3_N"/>
    <property type="match status" value="1"/>
</dbReference>
<evidence type="ECO:0000256" key="1">
    <source>
        <dbReference type="ARBA" id="ARBA00022737"/>
    </source>
</evidence>
<dbReference type="Proteomes" id="UP000053647">
    <property type="component" value="Unassembled WGS sequence"/>
</dbReference>
<evidence type="ECO:0000313" key="3">
    <source>
        <dbReference type="EMBL" id="KIJ06717.1"/>
    </source>
</evidence>
<gene>
    <name evidence="3" type="ORF">PAXINDRAFT_52266</name>
</gene>
<dbReference type="OrthoDB" id="3248304at2759"/>
<dbReference type="EMBL" id="KN820191">
    <property type="protein sequence ID" value="KIJ06717.1"/>
    <property type="molecule type" value="Genomic_DNA"/>
</dbReference>
<dbReference type="HOGENOM" id="CLU_2378446_0_0_1"/>
<feature type="non-terminal residue" evidence="3">
    <location>
        <position position="95"/>
    </location>
</feature>